<comment type="caution">
    <text evidence="2">The sequence shown here is derived from an EMBL/GenBank/DDBJ whole genome shotgun (WGS) entry which is preliminary data.</text>
</comment>
<gene>
    <name evidence="2" type="ORF">ANN_20483</name>
</gene>
<dbReference type="EMBL" id="JAJSOF020000029">
    <property type="protein sequence ID" value="KAJ4431877.1"/>
    <property type="molecule type" value="Genomic_DNA"/>
</dbReference>
<protein>
    <submittedName>
        <fullName evidence="2">Uncharacterized protein</fullName>
    </submittedName>
</protein>
<evidence type="ECO:0000256" key="1">
    <source>
        <dbReference type="SAM" id="MobiDB-lite"/>
    </source>
</evidence>
<proteinExistence type="predicted"/>
<evidence type="ECO:0000313" key="2">
    <source>
        <dbReference type="EMBL" id="KAJ4431877.1"/>
    </source>
</evidence>
<dbReference type="Proteomes" id="UP001148838">
    <property type="component" value="Unassembled WGS sequence"/>
</dbReference>
<evidence type="ECO:0000313" key="3">
    <source>
        <dbReference type="Proteomes" id="UP001148838"/>
    </source>
</evidence>
<keyword evidence="3" id="KW-1185">Reference proteome</keyword>
<feature type="region of interest" description="Disordered" evidence="1">
    <location>
        <begin position="1"/>
        <end position="41"/>
    </location>
</feature>
<organism evidence="2 3">
    <name type="scientific">Periplaneta americana</name>
    <name type="common">American cockroach</name>
    <name type="synonym">Blatta americana</name>
    <dbReference type="NCBI Taxonomy" id="6978"/>
    <lineage>
        <taxon>Eukaryota</taxon>
        <taxon>Metazoa</taxon>
        <taxon>Ecdysozoa</taxon>
        <taxon>Arthropoda</taxon>
        <taxon>Hexapoda</taxon>
        <taxon>Insecta</taxon>
        <taxon>Pterygota</taxon>
        <taxon>Neoptera</taxon>
        <taxon>Polyneoptera</taxon>
        <taxon>Dictyoptera</taxon>
        <taxon>Blattodea</taxon>
        <taxon>Blattoidea</taxon>
        <taxon>Blattidae</taxon>
        <taxon>Blattinae</taxon>
        <taxon>Periplaneta</taxon>
    </lineage>
</organism>
<sequence>MSSGRSRRGGGGGGGGHRDSAPTRYSSIASQPPHPSRPFVRPKISVSTVKHRLFVKTTFHQQPSVTTTITTTPSPLLLLPTTIHWQPVQAVQPRPTSLDTTTFQHHLTLPASAQQ</sequence>
<accession>A0ABQ8SCP9</accession>
<reference evidence="2 3" key="1">
    <citation type="journal article" date="2022" name="Allergy">
        <title>Genome assembly and annotation of Periplaneta americana reveal a comprehensive cockroach allergen profile.</title>
        <authorList>
            <person name="Wang L."/>
            <person name="Xiong Q."/>
            <person name="Saelim N."/>
            <person name="Wang L."/>
            <person name="Nong W."/>
            <person name="Wan A.T."/>
            <person name="Shi M."/>
            <person name="Liu X."/>
            <person name="Cao Q."/>
            <person name="Hui J.H.L."/>
            <person name="Sookrung N."/>
            <person name="Leung T.F."/>
            <person name="Tungtrongchitr A."/>
            <person name="Tsui S.K.W."/>
        </authorList>
    </citation>
    <scope>NUCLEOTIDE SEQUENCE [LARGE SCALE GENOMIC DNA]</scope>
    <source>
        <strain evidence="2">PWHHKU_190912</strain>
    </source>
</reference>
<name>A0ABQ8SCP9_PERAM</name>